<dbReference type="NCBIfam" id="NF040505">
    <property type="entry name" value="ArsO_flavin_mono"/>
    <property type="match status" value="1"/>
</dbReference>
<dbReference type="PANTHER" id="PTHR43539:SF78">
    <property type="entry name" value="FLAVIN-CONTAINING MONOOXYGENASE"/>
    <property type="match status" value="1"/>
</dbReference>
<dbReference type="PRINTS" id="PR00368">
    <property type="entry name" value="FADPNR"/>
</dbReference>
<evidence type="ECO:0000313" key="3">
    <source>
        <dbReference type="Proteomes" id="UP001168363"/>
    </source>
</evidence>
<organism evidence="2 3">
    <name type="scientific">Nocardioides cremeus</name>
    <dbReference type="NCBI Taxonomy" id="3058044"/>
    <lineage>
        <taxon>Bacteria</taxon>
        <taxon>Bacillati</taxon>
        <taxon>Actinomycetota</taxon>
        <taxon>Actinomycetes</taxon>
        <taxon>Propionibacteriales</taxon>
        <taxon>Nocardioidaceae</taxon>
        <taxon>Nocardioides</taxon>
    </lineage>
</organism>
<reference evidence="2" key="1">
    <citation type="submission" date="2023-06" db="EMBL/GenBank/DDBJ databases">
        <title>Genome sequence of Nocardioides sp. SOB44.</title>
        <authorList>
            <person name="Zhang G."/>
        </authorList>
    </citation>
    <scope>NUCLEOTIDE SEQUENCE</scope>
    <source>
        <strain evidence="2">SOB44</strain>
    </source>
</reference>
<dbReference type="PANTHER" id="PTHR43539">
    <property type="entry name" value="FLAVIN-BINDING MONOOXYGENASE-LIKE PROTEIN (AFU_ORTHOLOGUE AFUA_4G09220)"/>
    <property type="match status" value="1"/>
</dbReference>
<dbReference type="InterPro" id="IPR036188">
    <property type="entry name" value="FAD/NAD-bd_sf"/>
</dbReference>
<dbReference type="InterPro" id="IPR050982">
    <property type="entry name" value="Auxin_biosynth/cation_transpt"/>
</dbReference>
<accession>A0ABT8TT64</accession>
<sequence>MSERRGTDPQVDVCVIGAGQAGLAAGFYLQRADRERRRRGVGELSWVVLDAHDRPGGSWPDTWPSLRLFSPAAYSSLPGWPMPRWSGEDNPPASHVVAYLRDYEQRYGLDVRRPVRVHEVRRDAGERLRVRTDHGDWSARAVISATGTQSRPFVPAVPGADDFEGTQVHTAGYRGPAAYAGQRVLVVGGANSAAQVAADLLPVVERLHWAALRPPRYLPDHVDGRVLFETATQAVRDRAAGRPTPGVASLGDVVAVPPVREARDRGRLRAVPMVERLTRTGARWPDGREEPLDAVVWATGFRPALGHLRALGLAATDGRLLTEAPAGGTMPVQAAGEPRVLLLGYGDWCGPASATLVGVGRPAREAVAAVEALVDRADRVDGVDGVDGATGSGED</sequence>
<protein>
    <submittedName>
        <fullName evidence="2">ArsO family NAD(P)H-dependent flavin-containing monooxygenase</fullName>
    </submittedName>
</protein>
<evidence type="ECO:0000256" key="1">
    <source>
        <dbReference type="ARBA" id="ARBA00023002"/>
    </source>
</evidence>
<proteinExistence type="predicted"/>
<dbReference type="SUPFAM" id="SSF51905">
    <property type="entry name" value="FAD/NAD(P)-binding domain"/>
    <property type="match status" value="1"/>
</dbReference>
<gene>
    <name evidence="2" type="ORF">QWJ41_15565</name>
</gene>
<keyword evidence="2" id="KW-0503">Monooxygenase</keyword>
<name>A0ABT8TT64_9ACTN</name>
<dbReference type="PRINTS" id="PR00469">
    <property type="entry name" value="PNDRDTASEII"/>
</dbReference>
<comment type="caution">
    <text evidence="2">The sequence shown here is derived from an EMBL/GenBank/DDBJ whole genome shotgun (WGS) entry which is preliminary data.</text>
</comment>
<keyword evidence="3" id="KW-1185">Reference proteome</keyword>
<dbReference type="RefSeq" id="WP_302709314.1">
    <property type="nucleotide sequence ID" value="NZ_JAULSC010000017.1"/>
</dbReference>
<keyword evidence="1" id="KW-0560">Oxidoreductase</keyword>
<dbReference type="EMBL" id="JAULSC010000017">
    <property type="protein sequence ID" value="MDO3397144.1"/>
    <property type="molecule type" value="Genomic_DNA"/>
</dbReference>
<dbReference type="GO" id="GO:0004497">
    <property type="term" value="F:monooxygenase activity"/>
    <property type="evidence" value="ECO:0007669"/>
    <property type="project" value="UniProtKB-KW"/>
</dbReference>
<dbReference type="Gene3D" id="3.50.50.60">
    <property type="entry name" value="FAD/NAD(P)-binding domain"/>
    <property type="match status" value="1"/>
</dbReference>
<dbReference type="Proteomes" id="UP001168363">
    <property type="component" value="Unassembled WGS sequence"/>
</dbReference>
<dbReference type="Pfam" id="PF13738">
    <property type="entry name" value="Pyr_redox_3"/>
    <property type="match status" value="1"/>
</dbReference>
<evidence type="ECO:0000313" key="2">
    <source>
        <dbReference type="EMBL" id="MDO3397144.1"/>
    </source>
</evidence>